<gene>
    <name evidence="2" type="ORF">AWRI3579_g3434</name>
</gene>
<dbReference type="Proteomes" id="UP000095728">
    <property type="component" value="Unassembled WGS sequence"/>
</dbReference>
<dbReference type="AlphaFoldDB" id="A0A1E5R7K3"/>
<accession>A0A1E5R7K3</accession>
<reference evidence="3" key="1">
    <citation type="journal article" date="2016" name="Genome Announc.">
        <title>Genome sequences of three species of Hanseniaspora isolated from spontaneous wine fermentations.</title>
        <authorList>
            <person name="Sternes P.R."/>
            <person name="Lee D."/>
            <person name="Kutyna D.R."/>
            <person name="Borneman A.R."/>
        </authorList>
    </citation>
    <scope>NUCLEOTIDE SEQUENCE [LARGE SCALE GENOMIC DNA]</scope>
    <source>
        <strain evidence="3">AWRI3579</strain>
    </source>
</reference>
<proteinExistence type="predicted"/>
<sequence length="102" mass="10764">MKSSTIALLSTAAVASAAYYGNTTETILEPTTTMTSRILITVTLGTDRFTLTQTPLAPTYSSHWNNTSTASSAYLNSTVDYSQMKLSNASSPANATNGFALL</sequence>
<feature type="signal peptide" evidence="1">
    <location>
        <begin position="1"/>
        <end position="17"/>
    </location>
</feature>
<keyword evidence="1" id="KW-0732">Signal</keyword>
<keyword evidence="3" id="KW-1185">Reference proteome</keyword>
<evidence type="ECO:0000313" key="3">
    <source>
        <dbReference type="Proteomes" id="UP000095728"/>
    </source>
</evidence>
<name>A0A1E5R7K3_9ASCO</name>
<protein>
    <submittedName>
        <fullName evidence="2">Uncharacterized protein</fullName>
    </submittedName>
</protein>
<evidence type="ECO:0000256" key="1">
    <source>
        <dbReference type="SAM" id="SignalP"/>
    </source>
</evidence>
<dbReference type="InParanoid" id="A0A1E5R7K3"/>
<dbReference type="EMBL" id="LPNM01000009">
    <property type="protein sequence ID" value="OEJ82877.1"/>
    <property type="molecule type" value="Genomic_DNA"/>
</dbReference>
<comment type="caution">
    <text evidence="2">The sequence shown here is derived from an EMBL/GenBank/DDBJ whole genome shotgun (WGS) entry which is preliminary data.</text>
</comment>
<organism evidence="2 3">
    <name type="scientific">Hanseniaspora osmophila</name>
    <dbReference type="NCBI Taxonomy" id="56408"/>
    <lineage>
        <taxon>Eukaryota</taxon>
        <taxon>Fungi</taxon>
        <taxon>Dikarya</taxon>
        <taxon>Ascomycota</taxon>
        <taxon>Saccharomycotina</taxon>
        <taxon>Saccharomycetes</taxon>
        <taxon>Saccharomycodales</taxon>
        <taxon>Saccharomycodaceae</taxon>
        <taxon>Hanseniaspora</taxon>
    </lineage>
</organism>
<evidence type="ECO:0000313" key="2">
    <source>
        <dbReference type="EMBL" id="OEJ82877.1"/>
    </source>
</evidence>
<feature type="chain" id="PRO_5009184660" evidence="1">
    <location>
        <begin position="18"/>
        <end position="102"/>
    </location>
</feature>